<feature type="domain" description="PpiC" evidence="1">
    <location>
        <begin position="136"/>
        <end position="252"/>
    </location>
</feature>
<name>A0ABV8SPJ6_9GAMM</name>
<evidence type="ECO:0000259" key="1">
    <source>
        <dbReference type="Pfam" id="PF13145"/>
    </source>
</evidence>
<gene>
    <name evidence="2" type="ORF">ACFPN2_09405</name>
</gene>
<sequence>MSSVLSSSGISSSDAASKEPAKRVHWLREPLLHFILIGAVLFGVDSLIAGQAEDPNLIVLDAEVDAEAQQVFEAARGHKPDADELRALRRVWLDNEVLYREGLALGLDRGDKTIRERVIFKALSMVDSNTKRPEYDDKVLREWFEKNRARYDIPQRFNFEEAVIAGESSEATIRSFVHALNAGATPEVQAGLRVFKDRPHDNLVKSYGEEFATALESSTPGEWRALQTKSGWRAMRLESVVALQPADFEQLRGVVTGDWTDAVMSEQRSAAVAALAKKYTIVIDGVKQ</sequence>
<dbReference type="Pfam" id="PF13145">
    <property type="entry name" value="Rotamase_2"/>
    <property type="match status" value="1"/>
</dbReference>
<evidence type="ECO:0000313" key="2">
    <source>
        <dbReference type="EMBL" id="MFC4309295.1"/>
    </source>
</evidence>
<dbReference type="GO" id="GO:0016853">
    <property type="term" value="F:isomerase activity"/>
    <property type="evidence" value="ECO:0007669"/>
    <property type="project" value="UniProtKB-KW"/>
</dbReference>
<organism evidence="2 3">
    <name type="scientific">Steroidobacter flavus</name>
    <dbReference type="NCBI Taxonomy" id="1842136"/>
    <lineage>
        <taxon>Bacteria</taxon>
        <taxon>Pseudomonadati</taxon>
        <taxon>Pseudomonadota</taxon>
        <taxon>Gammaproteobacteria</taxon>
        <taxon>Steroidobacterales</taxon>
        <taxon>Steroidobacteraceae</taxon>
        <taxon>Steroidobacter</taxon>
    </lineage>
</organism>
<keyword evidence="2" id="KW-0413">Isomerase</keyword>
<dbReference type="RefSeq" id="WP_380596352.1">
    <property type="nucleotide sequence ID" value="NZ_JBHSDU010000003.1"/>
</dbReference>
<dbReference type="Proteomes" id="UP001595904">
    <property type="component" value="Unassembled WGS sequence"/>
</dbReference>
<dbReference type="InterPro" id="IPR000297">
    <property type="entry name" value="PPIase_PpiC"/>
</dbReference>
<keyword evidence="3" id="KW-1185">Reference proteome</keyword>
<protein>
    <submittedName>
        <fullName evidence="2">Peptidyl-prolyl cis-trans isomerase</fullName>
    </submittedName>
</protein>
<proteinExistence type="predicted"/>
<reference evidence="3" key="1">
    <citation type="journal article" date="2019" name="Int. J. Syst. Evol. Microbiol.">
        <title>The Global Catalogue of Microorganisms (GCM) 10K type strain sequencing project: providing services to taxonomists for standard genome sequencing and annotation.</title>
        <authorList>
            <consortium name="The Broad Institute Genomics Platform"/>
            <consortium name="The Broad Institute Genome Sequencing Center for Infectious Disease"/>
            <person name="Wu L."/>
            <person name="Ma J."/>
        </authorList>
    </citation>
    <scope>NUCLEOTIDE SEQUENCE [LARGE SCALE GENOMIC DNA]</scope>
    <source>
        <strain evidence="3">CGMCC 1.10759</strain>
    </source>
</reference>
<comment type="caution">
    <text evidence="2">The sequence shown here is derived from an EMBL/GenBank/DDBJ whole genome shotgun (WGS) entry which is preliminary data.</text>
</comment>
<accession>A0ABV8SPJ6</accession>
<evidence type="ECO:0000313" key="3">
    <source>
        <dbReference type="Proteomes" id="UP001595904"/>
    </source>
</evidence>
<dbReference type="EMBL" id="JBHSDU010000003">
    <property type="protein sequence ID" value="MFC4309295.1"/>
    <property type="molecule type" value="Genomic_DNA"/>
</dbReference>